<protein>
    <submittedName>
        <fullName evidence="2">Gamma-glutamylcyclotransferase</fullName>
    </submittedName>
</protein>
<name>A0A977L2F2_9CYAN</name>
<sequence>MSDTLKLAVNGGLMRGFPDNQNLLAVNAVFVQEAQTKAIYRLFSIGDRHPAMMRVVEGGTSVAVEIWAVPLAGLGIVLQQEPPGLCIGKVLLENGEEVLGVLGEKICCDQGQEITEYGGWRNYLKTLTPS</sequence>
<gene>
    <name evidence="2" type="ORF">KA717_12610</name>
</gene>
<feature type="domain" description="Allophanate hydrolase C-terminal" evidence="1">
    <location>
        <begin position="6"/>
        <end position="125"/>
    </location>
</feature>
<dbReference type="KEGG" id="wna:KA717_12610"/>
<proteinExistence type="predicted"/>
<dbReference type="Gene3D" id="3.10.490.10">
    <property type="entry name" value="Gamma-glutamyl cyclotransferase-like"/>
    <property type="match status" value="1"/>
</dbReference>
<evidence type="ECO:0000313" key="2">
    <source>
        <dbReference type="EMBL" id="UXE63396.1"/>
    </source>
</evidence>
<reference evidence="2" key="1">
    <citation type="submission" date="2021-04" db="EMBL/GenBank/DDBJ databases">
        <title>Genome sequence of Woronichinia naegeliana from Washington state freshwater lake bloom.</title>
        <authorList>
            <person name="Dreher T.W."/>
        </authorList>
    </citation>
    <scope>NUCLEOTIDE SEQUENCE</scope>
    <source>
        <strain evidence="2">WA131</strain>
    </source>
</reference>
<dbReference type="Proteomes" id="UP001065613">
    <property type="component" value="Chromosome"/>
</dbReference>
<evidence type="ECO:0000259" key="1">
    <source>
        <dbReference type="Pfam" id="PF21986"/>
    </source>
</evidence>
<dbReference type="InterPro" id="IPR053844">
    <property type="entry name" value="AH_C"/>
</dbReference>
<accession>A0A977L2F2</accession>
<dbReference type="Pfam" id="PF21986">
    <property type="entry name" value="AH_C"/>
    <property type="match status" value="1"/>
</dbReference>
<organism evidence="2">
    <name type="scientific">Woronichinia naegeliana WA131</name>
    <dbReference type="NCBI Taxonomy" id="2824559"/>
    <lineage>
        <taxon>Bacteria</taxon>
        <taxon>Bacillati</taxon>
        <taxon>Cyanobacteriota</taxon>
        <taxon>Cyanophyceae</taxon>
        <taxon>Synechococcales</taxon>
        <taxon>Coelosphaeriaceae</taxon>
        <taxon>Woronichinia</taxon>
    </lineage>
</organism>
<dbReference type="EMBL" id="CP073041">
    <property type="protein sequence ID" value="UXE63396.1"/>
    <property type="molecule type" value="Genomic_DNA"/>
</dbReference>
<dbReference type="AlphaFoldDB" id="A0A977L2F2"/>